<keyword evidence="2" id="KW-1185">Reference proteome</keyword>
<dbReference type="EMBL" id="CAKOFQ010007765">
    <property type="protein sequence ID" value="CAH2007762.1"/>
    <property type="molecule type" value="Genomic_DNA"/>
</dbReference>
<proteinExistence type="predicted"/>
<evidence type="ECO:0000313" key="1">
    <source>
        <dbReference type="EMBL" id="CAH2007762.1"/>
    </source>
</evidence>
<dbReference type="Proteomes" id="UP001152888">
    <property type="component" value="Unassembled WGS sequence"/>
</dbReference>
<gene>
    <name evidence="1" type="ORF">ACAOBT_LOCUS29826</name>
</gene>
<accession>A0A9P0M2Z6</accession>
<evidence type="ECO:0000313" key="2">
    <source>
        <dbReference type="Proteomes" id="UP001152888"/>
    </source>
</evidence>
<dbReference type="OrthoDB" id="6732458at2759"/>
<organism evidence="1 2">
    <name type="scientific">Acanthoscelides obtectus</name>
    <name type="common">Bean weevil</name>
    <name type="synonym">Bruchus obtectus</name>
    <dbReference type="NCBI Taxonomy" id="200917"/>
    <lineage>
        <taxon>Eukaryota</taxon>
        <taxon>Metazoa</taxon>
        <taxon>Ecdysozoa</taxon>
        <taxon>Arthropoda</taxon>
        <taxon>Hexapoda</taxon>
        <taxon>Insecta</taxon>
        <taxon>Pterygota</taxon>
        <taxon>Neoptera</taxon>
        <taxon>Endopterygota</taxon>
        <taxon>Coleoptera</taxon>
        <taxon>Polyphaga</taxon>
        <taxon>Cucujiformia</taxon>
        <taxon>Chrysomeloidea</taxon>
        <taxon>Chrysomelidae</taxon>
        <taxon>Bruchinae</taxon>
        <taxon>Bruchini</taxon>
        <taxon>Acanthoscelides</taxon>
    </lineage>
</organism>
<comment type="caution">
    <text evidence="1">The sequence shown here is derived from an EMBL/GenBank/DDBJ whole genome shotgun (WGS) entry which is preliminary data.</text>
</comment>
<protein>
    <submittedName>
        <fullName evidence="1">Uncharacterized protein</fullName>
    </submittedName>
</protein>
<reference evidence="1" key="1">
    <citation type="submission" date="2022-03" db="EMBL/GenBank/DDBJ databases">
        <authorList>
            <person name="Sayadi A."/>
        </authorList>
    </citation>
    <scope>NUCLEOTIDE SEQUENCE</scope>
</reference>
<name>A0A9P0M2Z6_ACAOB</name>
<sequence length="65" mass="7738">MPEGRYKMRRIGKSLITKADKEQQRNWPTDWSMPMNMEELLEDLENEVNVESDFALRLPVIESKL</sequence>
<dbReference type="AlphaFoldDB" id="A0A9P0M2Z6"/>